<evidence type="ECO:0000313" key="4">
    <source>
        <dbReference type="Proteomes" id="UP001597568"/>
    </source>
</evidence>
<keyword evidence="2" id="KW-0472">Membrane</keyword>
<feature type="coiled-coil region" evidence="1">
    <location>
        <begin position="32"/>
        <end position="59"/>
    </location>
</feature>
<evidence type="ECO:0000256" key="2">
    <source>
        <dbReference type="SAM" id="Phobius"/>
    </source>
</evidence>
<accession>A0ABW5Y4M4</accession>
<comment type="caution">
    <text evidence="3">The sequence shown here is derived from an EMBL/GenBank/DDBJ whole genome shotgun (WGS) entry which is preliminary data.</text>
</comment>
<name>A0ABW5Y4M4_9BACL</name>
<keyword evidence="2" id="KW-0812">Transmembrane</keyword>
<reference evidence="4" key="1">
    <citation type="journal article" date="2019" name="Int. J. Syst. Evol. Microbiol.">
        <title>The Global Catalogue of Microorganisms (GCM) 10K type strain sequencing project: providing services to taxonomists for standard genome sequencing and annotation.</title>
        <authorList>
            <consortium name="The Broad Institute Genomics Platform"/>
            <consortium name="The Broad Institute Genome Sequencing Center for Infectious Disease"/>
            <person name="Wu L."/>
            <person name="Ma J."/>
        </authorList>
    </citation>
    <scope>NUCLEOTIDE SEQUENCE [LARGE SCALE GENOMIC DNA]</scope>
    <source>
        <strain evidence="4">KCTC 33522</strain>
    </source>
</reference>
<evidence type="ECO:0000313" key="3">
    <source>
        <dbReference type="EMBL" id="MFD2870217.1"/>
    </source>
</evidence>
<keyword evidence="1" id="KW-0175">Coiled coil</keyword>
<keyword evidence="4" id="KW-1185">Reference proteome</keyword>
<feature type="transmembrane region" description="Helical" evidence="2">
    <location>
        <begin position="186"/>
        <end position="212"/>
    </location>
</feature>
<dbReference type="RefSeq" id="WP_380148868.1">
    <property type="nucleotide sequence ID" value="NZ_JBHUOR010000136.1"/>
</dbReference>
<gene>
    <name evidence="3" type="ORF">ACFSY7_17125</name>
</gene>
<organism evidence="3 4">
    <name type="scientific">Kurthia populi</name>
    <dbReference type="NCBI Taxonomy" id="1562132"/>
    <lineage>
        <taxon>Bacteria</taxon>
        <taxon>Bacillati</taxon>
        <taxon>Bacillota</taxon>
        <taxon>Bacilli</taxon>
        <taxon>Bacillales</taxon>
        <taxon>Caryophanaceae</taxon>
        <taxon>Kurthia</taxon>
    </lineage>
</organism>
<evidence type="ECO:0000256" key="1">
    <source>
        <dbReference type="SAM" id="Coils"/>
    </source>
</evidence>
<protein>
    <submittedName>
        <fullName evidence="3">Uncharacterized protein</fullName>
    </submittedName>
</protein>
<keyword evidence="2" id="KW-1133">Transmembrane helix</keyword>
<sequence length="262" mass="27706">MILPFIPLIVAGAVAASTAVAGKKGYDSFQNMKETKELAENLERKYKTAYKKFEENRDDTNRQFEDYGKLKLEILDTTMKDFVNSFKQIKNINFKGETVIDNFVSSKVLDSFVLNIEKQVIQAGQVLTAGVASLAGSGLAAMGAVGATTTFAAASTGTAIPSLSGIAAQNATLAFLGGGSLATGGLGIAGGTMVLGGIAIAPALAIGSLIFASTTEKKSEEMYQKEAEVNTEVEKLNAASNAKACNILQEKYGIDEKYRVYL</sequence>
<dbReference type="EMBL" id="JBHUOR010000136">
    <property type="protein sequence ID" value="MFD2870217.1"/>
    <property type="molecule type" value="Genomic_DNA"/>
</dbReference>
<proteinExistence type="predicted"/>
<dbReference type="Proteomes" id="UP001597568">
    <property type="component" value="Unassembled WGS sequence"/>
</dbReference>